<keyword evidence="1" id="KW-0472">Membrane</keyword>
<evidence type="ECO:0000313" key="3">
    <source>
        <dbReference type="Proteomes" id="UP000678374"/>
    </source>
</evidence>
<dbReference type="PANTHER" id="PTHR37314:SF4">
    <property type="entry name" value="UPF0700 TRANSMEMBRANE PROTEIN YOAK"/>
    <property type="match status" value="1"/>
</dbReference>
<keyword evidence="1" id="KW-0812">Transmembrane</keyword>
<feature type="transmembrane region" description="Helical" evidence="1">
    <location>
        <begin position="100"/>
        <end position="121"/>
    </location>
</feature>
<dbReference type="InterPro" id="IPR010699">
    <property type="entry name" value="DUF1275"/>
</dbReference>
<dbReference type="Proteomes" id="UP000678374">
    <property type="component" value="Unassembled WGS sequence"/>
</dbReference>
<gene>
    <name evidence="2" type="ORF">KAK06_05485</name>
</gene>
<accession>A0A940YFJ3</accession>
<dbReference type="Pfam" id="PF06912">
    <property type="entry name" value="DUF1275"/>
    <property type="match status" value="1"/>
</dbReference>
<comment type="caution">
    <text evidence="2">The sequence shown here is derived from an EMBL/GenBank/DDBJ whole genome shotgun (WGS) entry which is preliminary data.</text>
</comment>
<organism evidence="2 3">
    <name type="scientific">Ideonella aquatica</name>
    <dbReference type="NCBI Taxonomy" id="2824119"/>
    <lineage>
        <taxon>Bacteria</taxon>
        <taxon>Pseudomonadati</taxon>
        <taxon>Pseudomonadota</taxon>
        <taxon>Betaproteobacteria</taxon>
        <taxon>Burkholderiales</taxon>
        <taxon>Sphaerotilaceae</taxon>
        <taxon>Ideonella</taxon>
    </lineage>
</organism>
<feature type="transmembrane region" description="Helical" evidence="1">
    <location>
        <begin position="127"/>
        <end position="147"/>
    </location>
</feature>
<feature type="transmembrane region" description="Helical" evidence="1">
    <location>
        <begin position="196"/>
        <end position="216"/>
    </location>
</feature>
<feature type="transmembrane region" description="Helical" evidence="1">
    <location>
        <begin position="21"/>
        <end position="41"/>
    </location>
</feature>
<dbReference type="RefSeq" id="WP_210800912.1">
    <property type="nucleotide sequence ID" value="NZ_JAGQDE010000003.1"/>
</dbReference>
<name>A0A940YFJ3_9BURK</name>
<protein>
    <submittedName>
        <fullName evidence="2">DUF1275 domain-containing protein</fullName>
    </submittedName>
</protein>
<feature type="transmembrane region" description="Helical" evidence="1">
    <location>
        <begin position="61"/>
        <end position="88"/>
    </location>
</feature>
<dbReference type="EMBL" id="JAGQDE010000003">
    <property type="protein sequence ID" value="MBQ0958404.1"/>
    <property type="molecule type" value="Genomic_DNA"/>
</dbReference>
<keyword evidence="1" id="KW-1133">Transmembrane helix</keyword>
<dbReference type="PANTHER" id="PTHR37314">
    <property type="entry name" value="SLR0142 PROTEIN"/>
    <property type="match status" value="1"/>
</dbReference>
<reference evidence="2" key="1">
    <citation type="submission" date="2021-04" db="EMBL/GenBank/DDBJ databases">
        <title>The genome sequence of Ideonella sp. 4Y11.</title>
        <authorList>
            <person name="Liu Y."/>
        </authorList>
    </citation>
    <scope>NUCLEOTIDE SEQUENCE</scope>
    <source>
        <strain evidence="2">4Y11</strain>
    </source>
</reference>
<sequence length="251" mass="26761">MPTDFLHRLTAPQRTRRANRQLGSVLAFVAGAVNAGGFLAVQRYTSHMSGIVSGIADDLVLGQVALALGGVSLLLAFVAGAATTAMQIHWARRQGLQGEFALPLMTEAVLLLLFGLLGANLELLVDIFVPSTVLLLCFVMGLQNAVVTKISQAEIRTTHMTGVITDLGIELGRLFYWNRRPDAEAGHAVLANRDKLGIHATILAMFFGGGLLGAVAFKRLGFVATLPIAGLLMVMAAPPLLRDLWTRRAAP</sequence>
<feature type="transmembrane region" description="Helical" evidence="1">
    <location>
        <begin position="222"/>
        <end position="241"/>
    </location>
</feature>
<keyword evidence="3" id="KW-1185">Reference proteome</keyword>
<proteinExistence type="predicted"/>
<evidence type="ECO:0000313" key="2">
    <source>
        <dbReference type="EMBL" id="MBQ0958404.1"/>
    </source>
</evidence>
<dbReference type="AlphaFoldDB" id="A0A940YFJ3"/>
<evidence type="ECO:0000256" key="1">
    <source>
        <dbReference type="SAM" id="Phobius"/>
    </source>
</evidence>